<protein>
    <submittedName>
        <fullName evidence="1">Uncharacterized protein</fullName>
    </submittedName>
</protein>
<dbReference type="Proteomes" id="UP000214720">
    <property type="component" value="Unassembled WGS sequence"/>
</dbReference>
<sequence length="39" mass="4058">MMIQMVTAAKTSGAIALAMDDEMLATNTDSALSIEPVTN</sequence>
<dbReference type="EMBL" id="MTHB01000047">
    <property type="protein sequence ID" value="OXC79035.1"/>
    <property type="molecule type" value="Genomic_DNA"/>
</dbReference>
<organism evidence="1 2">
    <name type="scientific">Caballeronia sordidicola</name>
    <name type="common">Burkholderia sordidicola</name>
    <dbReference type="NCBI Taxonomy" id="196367"/>
    <lineage>
        <taxon>Bacteria</taxon>
        <taxon>Pseudomonadati</taxon>
        <taxon>Pseudomonadota</taxon>
        <taxon>Betaproteobacteria</taxon>
        <taxon>Burkholderiales</taxon>
        <taxon>Burkholderiaceae</taxon>
        <taxon>Caballeronia</taxon>
    </lineage>
</organism>
<name>A0A226X6D7_CABSO</name>
<evidence type="ECO:0000313" key="2">
    <source>
        <dbReference type="Proteomes" id="UP000214720"/>
    </source>
</evidence>
<dbReference type="AlphaFoldDB" id="A0A226X6D7"/>
<evidence type="ECO:0000313" key="1">
    <source>
        <dbReference type="EMBL" id="OXC79035.1"/>
    </source>
</evidence>
<accession>A0A226X6D7</accession>
<reference evidence="2" key="1">
    <citation type="submission" date="2017-01" db="EMBL/GenBank/DDBJ databases">
        <title>Genome Analysis of Deinococcus marmoris KOPRI26562.</title>
        <authorList>
            <person name="Kim J.H."/>
            <person name="Oh H.-M."/>
        </authorList>
    </citation>
    <scope>NUCLEOTIDE SEQUENCE [LARGE SCALE GENOMIC DNA]</scope>
    <source>
        <strain evidence="2">PAMC 26633</strain>
    </source>
</reference>
<comment type="caution">
    <text evidence="1">The sequence shown here is derived from an EMBL/GenBank/DDBJ whole genome shotgun (WGS) entry which is preliminary data.</text>
</comment>
<proteinExistence type="predicted"/>
<gene>
    <name evidence="1" type="ORF">BSU04_09025</name>
</gene>